<dbReference type="Proteomes" id="UP000242180">
    <property type="component" value="Unassembled WGS sequence"/>
</dbReference>
<evidence type="ECO:0000313" key="2">
    <source>
        <dbReference type="Proteomes" id="UP000242180"/>
    </source>
</evidence>
<dbReference type="STRING" id="13706.A0A1X2HNP1"/>
<comment type="caution">
    <text evidence="1">The sequence shown here is derived from an EMBL/GenBank/DDBJ whole genome shotgun (WGS) entry which is preliminary data.</text>
</comment>
<organism evidence="1 2">
    <name type="scientific">Syncephalastrum racemosum</name>
    <name type="common">Filamentous fungus</name>
    <dbReference type="NCBI Taxonomy" id="13706"/>
    <lineage>
        <taxon>Eukaryota</taxon>
        <taxon>Fungi</taxon>
        <taxon>Fungi incertae sedis</taxon>
        <taxon>Mucoromycota</taxon>
        <taxon>Mucoromycotina</taxon>
        <taxon>Mucoromycetes</taxon>
        <taxon>Mucorales</taxon>
        <taxon>Syncephalastraceae</taxon>
        <taxon>Syncephalastrum</taxon>
    </lineage>
</organism>
<dbReference type="EMBL" id="MCGN01000002">
    <property type="protein sequence ID" value="ORZ00981.1"/>
    <property type="molecule type" value="Genomic_DNA"/>
</dbReference>
<protein>
    <submittedName>
        <fullName evidence="1">Uncharacterized protein</fullName>
    </submittedName>
</protein>
<keyword evidence="2" id="KW-1185">Reference proteome</keyword>
<dbReference type="AlphaFoldDB" id="A0A1X2HNP1"/>
<sequence length="137" mass="15189">MHGNSNASPDNNTVAPPPAVAPIPNGVVVQVNHLMYNRVLYFHLTPEATIEPLINGLRLSFNDSSISGMVLQYKGFDGLWKCLLNRDDSLKRILKQGAKSQNMILQMRVPREQDLLSVCDEAQSLTTPPNSSFVFSH</sequence>
<proteinExistence type="predicted"/>
<dbReference type="InParanoid" id="A0A1X2HNP1"/>
<evidence type="ECO:0000313" key="1">
    <source>
        <dbReference type="EMBL" id="ORZ00981.1"/>
    </source>
</evidence>
<gene>
    <name evidence="1" type="ORF">BCR43DRAFT_486156</name>
</gene>
<accession>A0A1X2HNP1</accession>
<reference evidence="1 2" key="1">
    <citation type="submission" date="2016-07" db="EMBL/GenBank/DDBJ databases">
        <title>Pervasive Adenine N6-methylation of Active Genes in Fungi.</title>
        <authorList>
            <consortium name="DOE Joint Genome Institute"/>
            <person name="Mondo S.J."/>
            <person name="Dannebaum R.O."/>
            <person name="Kuo R.C."/>
            <person name="Labutti K."/>
            <person name="Haridas S."/>
            <person name="Kuo A."/>
            <person name="Salamov A."/>
            <person name="Ahrendt S.R."/>
            <person name="Lipzen A."/>
            <person name="Sullivan W."/>
            <person name="Andreopoulos W.B."/>
            <person name="Clum A."/>
            <person name="Lindquist E."/>
            <person name="Daum C."/>
            <person name="Ramamoorthy G.K."/>
            <person name="Gryganskyi A."/>
            <person name="Culley D."/>
            <person name="Magnuson J.K."/>
            <person name="James T.Y."/>
            <person name="O'Malley M.A."/>
            <person name="Stajich J.E."/>
            <person name="Spatafora J.W."/>
            <person name="Visel A."/>
            <person name="Grigoriev I.V."/>
        </authorList>
    </citation>
    <scope>NUCLEOTIDE SEQUENCE [LARGE SCALE GENOMIC DNA]</scope>
    <source>
        <strain evidence="1 2">NRRL 2496</strain>
    </source>
</reference>
<dbReference type="OrthoDB" id="2406983at2759"/>
<name>A0A1X2HNP1_SYNRA</name>